<dbReference type="Pfam" id="PF18947">
    <property type="entry name" value="HAMP_2"/>
    <property type="match status" value="1"/>
</dbReference>
<evidence type="ECO:0000259" key="6">
    <source>
        <dbReference type="PROSITE" id="PS50111"/>
    </source>
</evidence>
<gene>
    <name evidence="8" type="ORF">THMIRHAT_00560</name>
</gene>
<proteinExistence type="inferred from homology"/>
<dbReference type="InterPro" id="IPR004089">
    <property type="entry name" value="MCPsignal_dom"/>
</dbReference>
<evidence type="ECO:0000256" key="3">
    <source>
        <dbReference type="PROSITE-ProRule" id="PRU00284"/>
    </source>
</evidence>
<evidence type="ECO:0000259" key="7">
    <source>
        <dbReference type="PROSITE" id="PS50885"/>
    </source>
</evidence>
<keyword evidence="3" id="KW-0807">Transducer</keyword>
<organism evidence="8 9">
    <name type="scientific">Thiosulfativibrio zosterae</name>
    <dbReference type="NCBI Taxonomy" id="2675053"/>
    <lineage>
        <taxon>Bacteria</taxon>
        <taxon>Pseudomonadati</taxon>
        <taxon>Pseudomonadota</taxon>
        <taxon>Gammaproteobacteria</taxon>
        <taxon>Thiotrichales</taxon>
        <taxon>Piscirickettsiaceae</taxon>
        <taxon>Thiosulfativibrio</taxon>
    </lineage>
</organism>
<accession>A0A6F8PJY3</accession>
<dbReference type="InterPro" id="IPR045812">
    <property type="entry name" value="DAHL"/>
</dbReference>
<evidence type="ECO:0008006" key="10">
    <source>
        <dbReference type="Google" id="ProtNLM"/>
    </source>
</evidence>
<dbReference type="GO" id="GO:0006935">
    <property type="term" value="P:chemotaxis"/>
    <property type="evidence" value="ECO:0007669"/>
    <property type="project" value="UniProtKB-KW"/>
</dbReference>
<evidence type="ECO:0000313" key="8">
    <source>
        <dbReference type="EMBL" id="BBP42310.1"/>
    </source>
</evidence>
<evidence type="ECO:0000256" key="1">
    <source>
        <dbReference type="ARBA" id="ARBA00022500"/>
    </source>
</evidence>
<dbReference type="InterPro" id="IPR003660">
    <property type="entry name" value="HAMP_dom"/>
</dbReference>
<evidence type="ECO:0000256" key="2">
    <source>
        <dbReference type="ARBA" id="ARBA00029447"/>
    </source>
</evidence>
<dbReference type="EMBL" id="AP021888">
    <property type="protein sequence ID" value="BBP42310.1"/>
    <property type="molecule type" value="Genomic_DNA"/>
</dbReference>
<feature type="transmembrane region" description="Helical" evidence="5">
    <location>
        <begin position="249"/>
        <end position="269"/>
    </location>
</feature>
<reference evidence="9" key="1">
    <citation type="submission" date="2019-11" db="EMBL/GenBank/DDBJ databases">
        <title>Isolation and characterization of two novel species in the genus Thiomicrorhabdus.</title>
        <authorList>
            <person name="Mochizuki J."/>
            <person name="Kojima H."/>
            <person name="Fukui M."/>
        </authorList>
    </citation>
    <scope>NUCLEOTIDE SEQUENCE [LARGE SCALE GENOMIC DNA]</scope>
    <source>
        <strain evidence="9">AkT22</strain>
    </source>
</reference>
<dbReference type="RefSeq" id="WP_173289614.1">
    <property type="nucleotide sequence ID" value="NZ_AP021888.1"/>
</dbReference>
<dbReference type="GO" id="GO:0007165">
    <property type="term" value="P:signal transduction"/>
    <property type="evidence" value="ECO:0007669"/>
    <property type="project" value="UniProtKB-KW"/>
</dbReference>
<keyword evidence="5" id="KW-0472">Membrane</keyword>
<dbReference type="SUPFAM" id="SSF58104">
    <property type="entry name" value="Methyl-accepting chemotaxis protein (MCP) signaling domain"/>
    <property type="match status" value="1"/>
</dbReference>
<keyword evidence="5" id="KW-0812">Transmembrane</keyword>
<comment type="similarity">
    <text evidence="2">Belongs to the methyl-accepting chemotaxis (MCP) protein family.</text>
</comment>
<evidence type="ECO:0000313" key="9">
    <source>
        <dbReference type="Proteomes" id="UP000501466"/>
    </source>
</evidence>
<evidence type="ECO:0000256" key="4">
    <source>
        <dbReference type="SAM" id="Coils"/>
    </source>
</evidence>
<dbReference type="PROSITE" id="PS50885">
    <property type="entry name" value="HAMP"/>
    <property type="match status" value="1"/>
</dbReference>
<dbReference type="SMART" id="SM00283">
    <property type="entry name" value="MA"/>
    <property type="match status" value="1"/>
</dbReference>
<evidence type="ECO:0000256" key="5">
    <source>
        <dbReference type="SAM" id="Phobius"/>
    </source>
</evidence>
<dbReference type="Gene3D" id="1.10.287.950">
    <property type="entry name" value="Methyl-accepting chemotaxis protein"/>
    <property type="match status" value="1"/>
</dbReference>
<dbReference type="GO" id="GO:0016020">
    <property type="term" value="C:membrane"/>
    <property type="evidence" value="ECO:0007669"/>
    <property type="project" value="InterPro"/>
</dbReference>
<dbReference type="Proteomes" id="UP000501466">
    <property type="component" value="Chromosome"/>
</dbReference>
<sequence length="672" mass="74579">MKNTANTLLMTLIVAIIIGVISIIAIKPNINETHHEAYMNGYSKLENYFLRTSENAFKSGRGGVGHYDFLQANLVKLKRYSNALVYVPEFLDARAKQVLLEKNNEVIKDANQLDTYVLEFMRANSLLSNSRAYLPELIRIHKVSEQNMLMKQLLAYLEAQMFQYMSGNEAVKTQDIFVTLNSIKRYKQNISESDYTILKTHISLIMEYQPKVHKILDNISSSNIEKAIKDSREFYSGEYFKVNRFIETLSNTLIVLVIAMLVLVAILMLQIRQASRKAHAASVDLEIKLNELDQQKAIADSKVIEAEAAQAQVAKQQKVTEETSQKLNVAVMAVSSLMAQVAKGNFGERLPIEGFEGDLSKLKDSVHATLDRLQAYMKEMGTVSDNLAQGNLSVKIKGHYEGELNQVKTSLNGSLDNLARLISEVSQASTHIQQQIVQVREDSESVEQSSNQQSQTLHSTLQAVEDTTDKIRSNTQNTSKATQITDEQVTALNEGMAVMQRMVSAMDDIKESSGKIVDIINLIDSIAFQTNLLALNAAVEAARAGEQGRGFAVVAGEVRNLAGKSADAAKEISTLISNSNEKVNNGVELVNHVNHSLEQVKQKVETLQQSVNSINQASIEQSQSAQNITQAVSQAENISQHNTQMIQRTVQQINAVSESAQNLEQVVKAFKL</sequence>
<keyword evidence="1" id="KW-0145">Chemotaxis</keyword>
<dbReference type="KEGG" id="tzo:THMIRHAT_00560"/>
<dbReference type="Pfam" id="PF00015">
    <property type="entry name" value="MCPsignal"/>
    <property type="match status" value="1"/>
</dbReference>
<dbReference type="Pfam" id="PF19443">
    <property type="entry name" value="DAHL"/>
    <property type="match status" value="1"/>
</dbReference>
<dbReference type="InterPro" id="IPR051310">
    <property type="entry name" value="MCP_chemotaxis"/>
</dbReference>
<dbReference type="PANTHER" id="PTHR43531">
    <property type="entry name" value="PROTEIN ICFG"/>
    <property type="match status" value="1"/>
</dbReference>
<dbReference type="CDD" id="cd11386">
    <property type="entry name" value="MCP_signal"/>
    <property type="match status" value="1"/>
</dbReference>
<feature type="transmembrane region" description="Helical" evidence="5">
    <location>
        <begin position="7"/>
        <end position="26"/>
    </location>
</feature>
<protein>
    <recommendedName>
        <fullName evidence="10">Methyl-accepting chemotaxis protein</fullName>
    </recommendedName>
</protein>
<keyword evidence="4" id="KW-0175">Coiled coil</keyword>
<feature type="coiled-coil region" evidence="4">
    <location>
        <begin position="590"/>
        <end position="617"/>
    </location>
</feature>
<dbReference type="AlphaFoldDB" id="A0A6F8PJY3"/>
<dbReference type="PROSITE" id="PS50111">
    <property type="entry name" value="CHEMOTAXIS_TRANSDUC_2"/>
    <property type="match status" value="1"/>
</dbReference>
<dbReference type="Gene3D" id="1.20.120.1530">
    <property type="match status" value="1"/>
</dbReference>
<feature type="domain" description="HAMP" evidence="7">
    <location>
        <begin position="371"/>
        <end position="423"/>
    </location>
</feature>
<feature type="domain" description="Methyl-accepting transducer" evidence="6">
    <location>
        <begin position="428"/>
        <end position="650"/>
    </location>
</feature>
<dbReference type="PANTHER" id="PTHR43531:SF11">
    <property type="entry name" value="METHYL-ACCEPTING CHEMOTAXIS PROTEIN 3"/>
    <property type="match status" value="1"/>
</dbReference>
<name>A0A6F8PJY3_9GAMM</name>
<keyword evidence="9" id="KW-1185">Reference proteome</keyword>
<keyword evidence="5" id="KW-1133">Transmembrane helix</keyword>